<evidence type="ECO:0000313" key="2">
    <source>
        <dbReference type="Proteomes" id="UP000465622"/>
    </source>
</evidence>
<protein>
    <submittedName>
        <fullName evidence="1">Uncharacterized protein</fullName>
    </submittedName>
</protein>
<reference evidence="1 2" key="1">
    <citation type="journal article" date="2019" name="Emerg. Microbes Infect.">
        <title>Comprehensive subspecies identification of 175 nontuberculous mycobacteria species based on 7547 genomic profiles.</title>
        <authorList>
            <person name="Matsumoto Y."/>
            <person name="Kinjo T."/>
            <person name="Motooka D."/>
            <person name="Nabeya D."/>
            <person name="Jung N."/>
            <person name="Uechi K."/>
            <person name="Horii T."/>
            <person name="Iida T."/>
            <person name="Fujita J."/>
            <person name="Nakamura S."/>
        </authorList>
    </citation>
    <scope>NUCLEOTIDE SEQUENCE [LARGE SCALE GENOMIC DNA]</scope>
    <source>
        <strain evidence="1 2">JCM 12375</strain>
    </source>
</reference>
<accession>A0ABM7HYE6</accession>
<evidence type="ECO:0000313" key="1">
    <source>
        <dbReference type="EMBL" id="BBX35638.1"/>
    </source>
</evidence>
<gene>
    <name evidence="1" type="ORF">MMAGJ_49200</name>
</gene>
<sequence length="75" mass="8246">MRWVVCQPGDDQQRGTGVAVARFERAQTPRDELSFERAAKTNGQPKLVGIYEGGRDARCGEIGPHLPPHRGLPHA</sequence>
<dbReference type="Proteomes" id="UP000465622">
    <property type="component" value="Chromosome"/>
</dbReference>
<proteinExistence type="predicted"/>
<name>A0ABM7HYE6_MYCME</name>
<dbReference type="EMBL" id="AP022567">
    <property type="protein sequence ID" value="BBX35638.1"/>
    <property type="molecule type" value="Genomic_DNA"/>
</dbReference>
<organism evidence="1 2">
    <name type="scientific">Mycolicibacterium mageritense</name>
    <name type="common">Mycobacterium mageritense</name>
    <dbReference type="NCBI Taxonomy" id="53462"/>
    <lineage>
        <taxon>Bacteria</taxon>
        <taxon>Bacillati</taxon>
        <taxon>Actinomycetota</taxon>
        <taxon>Actinomycetes</taxon>
        <taxon>Mycobacteriales</taxon>
        <taxon>Mycobacteriaceae</taxon>
        <taxon>Mycolicibacterium</taxon>
    </lineage>
</organism>
<keyword evidence="2" id="KW-1185">Reference proteome</keyword>